<name>A0A4Q6XXL6_9SPHN</name>
<keyword evidence="1" id="KW-0732">Signal</keyword>
<evidence type="ECO:0000313" key="3">
    <source>
        <dbReference type="Proteomes" id="UP000292085"/>
    </source>
</evidence>
<reference evidence="2 3" key="1">
    <citation type="submission" date="2019-02" db="EMBL/GenBank/DDBJ databases">
        <authorList>
            <person name="Li Y."/>
        </authorList>
    </citation>
    <scope>NUCLEOTIDE SEQUENCE [LARGE SCALE GENOMIC DNA]</scope>
    <source>
        <strain evidence="2 3">3-7</strain>
    </source>
</reference>
<feature type="chain" id="PRO_5020295739" description="DUF885 family protein" evidence="1">
    <location>
        <begin position="22"/>
        <end position="247"/>
    </location>
</feature>
<sequence>MRFPRTLLILAAACASVPAAAQDIGPALDPGLMVGWTAGAAVQHDLEQRAARAPLSMRGLLAAPRASDAPLPPAAALSFRPDPAVRKANYAQFIAKTRAVDPQGASQLEHLLATTDVMAEAQKWMGRYGMHTTDVADALAVYLATAWYTIRADTSDPTPGQLRGLRNQLARAIGATPEFASASDAMKQQLSEANLIQALILSSVAEQAKKNPELRPKVAEAVAQGARNSYGFDLRGMALTDHGLVPA</sequence>
<accession>A0A4Q6XXL6</accession>
<feature type="signal peptide" evidence="1">
    <location>
        <begin position="1"/>
        <end position="21"/>
    </location>
</feature>
<evidence type="ECO:0008006" key="4">
    <source>
        <dbReference type="Google" id="ProtNLM"/>
    </source>
</evidence>
<dbReference type="OrthoDB" id="7563604at2"/>
<protein>
    <recommendedName>
        <fullName evidence="4">DUF885 family protein</fullName>
    </recommendedName>
</protein>
<comment type="caution">
    <text evidence="2">The sequence shown here is derived from an EMBL/GenBank/DDBJ whole genome shotgun (WGS) entry which is preliminary data.</text>
</comment>
<evidence type="ECO:0000256" key="1">
    <source>
        <dbReference type="SAM" id="SignalP"/>
    </source>
</evidence>
<dbReference type="Pfam" id="PF20388">
    <property type="entry name" value="DUF6683"/>
    <property type="match status" value="1"/>
</dbReference>
<gene>
    <name evidence="2" type="ORF">EWE75_07205</name>
</gene>
<dbReference type="Proteomes" id="UP000292085">
    <property type="component" value="Unassembled WGS sequence"/>
</dbReference>
<proteinExistence type="predicted"/>
<organism evidence="2 3">
    <name type="scientific">Sphingomonas populi</name>
    <dbReference type="NCBI Taxonomy" id="2484750"/>
    <lineage>
        <taxon>Bacteria</taxon>
        <taxon>Pseudomonadati</taxon>
        <taxon>Pseudomonadota</taxon>
        <taxon>Alphaproteobacteria</taxon>
        <taxon>Sphingomonadales</taxon>
        <taxon>Sphingomonadaceae</taxon>
        <taxon>Sphingomonas</taxon>
    </lineage>
</organism>
<dbReference type="AlphaFoldDB" id="A0A4Q6XXL6"/>
<dbReference type="EMBL" id="SGIS01000008">
    <property type="protein sequence ID" value="RZF65150.1"/>
    <property type="molecule type" value="Genomic_DNA"/>
</dbReference>
<evidence type="ECO:0000313" key="2">
    <source>
        <dbReference type="EMBL" id="RZF65150.1"/>
    </source>
</evidence>
<dbReference type="InterPro" id="IPR046505">
    <property type="entry name" value="DUF6683"/>
</dbReference>
<dbReference type="RefSeq" id="WP_130155983.1">
    <property type="nucleotide sequence ID" value="NZ_SGIS01000008.1"/>
</dbReference>
<keyword evidence="3" id="KW-1185">Reference proteome</keyword>